<proteinExistence type="predicted"/>
<reference evidence="1" key="1">
    <citation type="submission" date="2015-04" db="EMBL/GenBank/DDBJ databases">
        <title>The genome sequence of the plant pathogenic Rhizarian Plasmodiophora brassicae reveals insights in its biotrophic life cycle and the origin of chitin synthesis.</title>
        <authorList>
            <person name="Schwelm A."/>
            <person name="Fogelqvist J."/>
            <person name="Knaust A."/>
            <person name="Julke S."/>
            <person name="Lilja T."/>
            <person name="Dhandapani V."/>
            <person name="Bonilla-Rosso G."/>
            <person name="Karlsson M."/>
            <person name="Shevchenko A."/>
            <person name="Choi S.R."/>
            <person name="Kim H.G."/>
            <person name="Park J.Y."/>
            <person name="Lim Y.P."/>
            <person name="Ludwig-Muller J."/>
            <person name="Dixelius C."/>
        </authorList>
    </citation>
    <scope>NUCLEOTIDE SEQUENCE</scope>
    <source>
        <tissue evidence="1">Potato root galls</tissue>
    </source>
</reference>
<name>A0A0H5QS00_9EUKA</name>
<accession>A0A0H5QS00</accession>
<sequence length="198" mass="21968">MDRNDFVSFAVEVIPRNPNFHTISKIQTQIEMFTINKANSIRRWKRKQVLQGIFSERHLLSILTGSFLHLIDQIVVGSVDGVTFLTAGIEEFPGHSRGSLQLAIMAPDSAQLCLQTGARGLEMLVLGEQFVDLSDLIDQLTLQRIQIVVHRGPKTNAGSVRDTNIRALSEGEPRCSCSTISNNNNDILTALNTCHFPV</sequence>
<protein>
    <submittedName>
        <fullName evidence="1">Uncharacterized protein</fullName>
    </submittedName>
</protein>
<organism evidence="1">
    <name type="scientific">Spongospora subterranea</name>
    <dbReference type="NCBI Taxonomy" id="70186"/>
    <lineage>
        <taxon>Eukaryota</taxon>
        <taxon>Sar</taxon>
        <taxon>Rhizaria</taxon>
        <taxon>Endomyxa</taxon>
        <taxon>Phytomyxea</taxon>
        <taxon>Plasmodiophorida</taxon>
        <taxon>Plasmodiophoridae</taxon>
        <taxon>Spongospora</taxon>
    </lineage>
</organism>
<dbReference type="EMBL" id="HACM01004341">
    <property type="protein sequence ID" value="CRZ04783.1"/>
    <property type="molecule type" value="Transcribed_RNA"/>
</dbReference>
<evidence type="ECO:0000313" key="1">
    <source>
        <dbReference type="EMBL" id="CRZ04783.1"/>
    </source>
</evidence>
<dbReference type="AlphaFoldDB" id="A0A0H5QS00"/>